<evidence type="ECO:0000256" key="1">
    <source>
        <dbReference type="ARBA" id="ARBA00012452"/>
    </source>
</evidence>
<dbReference type="InterPro" id="IPR036282">
    <property type="entry name" value="Glutathione-S-Trfase_C_sf"/>
</dbReference>
<dbReference type="Proteomes" id="UP001596422">
    <property type="component" value="Unassembled WGS sequence"/>
</dbReference>
<evidence type="ECO:0000259" key="4">
    <source>
        <dbReference type="PROSITE" id="PS50404"/>
    </source>
</evidence>
<protein>
    <recommendedName>
        <fullName evidence="1">glutathione transferase</fullName>
        <ecNumber evidence="1">2.5.1.18</ecNumber>
    </recommendedName>
</protein>
<dbReference type="PANTHER" id="PTHR43968:SF6">
    <property type="entry name" value="GLUTATHIONE S-TRANSFERASE OMEGA"/>
    <property type="match status" value="1"/>
</dbReference>
<dbReference type="InterPro" id="IPR004045">
    <property type="entry name" value="Glutathione_S-Trfase_N"/>
</dbReference>
<proteinExistence type="predicted"/>
<dbReference type="EMBL" id="JBHSWE010000001">
    <property type="protein sequence ID" value="MFC6671128.1"/>
    <property type="molecule type" value="Genomic_DNA"/>
</dbReference>
<dbReference type="PROSITE" id="PS50404">
    <property type="entry name" value="GST_NTER"/>
    <property type="match status" value="1"/>
</dbReference>
<keyword evidence="2" id="KW-0808">Transferase</keyword>
<evidence type="ECO:0000256" key="3">
    <source>
        <dbReference type="ARBA" id="ARBA00047960"/>
    </source>
</evidence>
<feature type="domain" description="GST C-terminal" evidence="5">
    <location>
        <begin position="100"/>
        <end position="221"/>
    </location>
</feature>
<dbReference type="SFLD" id="SFLDS00019">
    <property type="entry name" value="Glutathione_Transferase_(cytos"/>
    <property type="match status" value="1"/>
</dbReference>
<evidence type="ECO:0000259" key="5">
    <source>
        <dbReference type="PROSITE" id="PS50405"/>
    </source>
</evidence>
<dbReference type="PROSITE" id="PS50405">
    <property type="entry name" value="GST_CTER"/>
    <property type="match status" value="1"/>
</dbReference>
<evidence type="ECO:0000313" key="7">
    <source>
        <dbReference type="Proteomes" id="UP001596422"/>
    </source>
</evidence>
<dbReference type="SUPFAM" id="SSF52833">
    <property type="entry name" value="Thioredoxin-like"/>
    <property type="match status" value="1"/>
</dbReference>
<dbReference type="InterPro" id="IPR050983">
    <property type="entry name" value="GST_Omega/HSP26"/>
</dbReference>
<evidence type="ECO:0000256" key="2">
    <source>
        <dbReference type="ARBA" id="ARBA00022679"/>
    </source>
</evidence>
<dbReference type="InterPro" id="IPR036249">
    <property type="entry name" value="Thioredoxin-like_sf"/>
</dbReference>
<dbReference type="Gene3D" id="3.40.30.10">
    <property type="entry name" value="Glutaredoxin"/>
    <property type="match status" value="1"/>
</dbReference>
<dbReference type="InterPro" id="IPR040079">
    <property type="entry name" value="Glutathione_S-Trfase"/>
</dbReference>
<comment type="caution">
    <text evidence="6">The sequence shown here is derived from an EMBL/GenBank/DDBJ whole genome shotgun (WGS) entry which is preliminary data.</text>
</comment>
<dbReference type="EC" id="2.5.1.18" evidence="1"/>
<dbReference type="InterPro" id="IPR045073">
    <property type="entry name" value="Omega/Tau-like"/>
</dbReference>
<comment type="catalytic activity">
    <reaction evidence="3">
        <text>RX + glutathione = an S-substituted glutathione + a halide anion + H(+)</text>
        <dbReference type="Rhea" id="RHEA:16437"/>
        <dbReference type="ChEBI" id="CHEBI:15378"/>
        <dbReference type="ChEBI" id="CHEBI:16042"/>
        <dbReference type="ChEBI" id="CHEBI:17792"/>
        <dbReference type="ChEBI" id="CHEBI:57925"/>
        <dbReference type="ChEBI" id="CHEBI:90779"/>
        <dbReference type="EC" id="2.5.1.18"/>
    </reaction>
</comment>
<dbReference type="RefSeq" id="WP_379909639.1">
    <property type="nucleotide sequence ID" value="NZ_JBHSWE010000001.1"/>
</dbReference>
<sequence length="235" mass="26394">MSTEIGRNPATAGINTAHLHLISHKLCPYVQRSVITLIEKGIPYTRTDIDLAAKPEWFLQLSPTGKVPLLRVDQQHTLFESAVICEYLDEITDGPLLPHEPLERARHRAWIEFGSAILNLIARLYSADDEAEFDAARLALRARFQRLEPVVVAPYFTGTAFGLVDAVYGPIFRYFDVFESVTDLRIFEGLTNVQCWRQALGERASVRQAVSADYPQALLAFVHARNSWLAGLCRG</sequence>
<dbReference type="InterPro" id="IPR010987">
    <property type="entry name" value="Glutathione-S-Trfase_C-like"/>
</dbReference>
<dbReference type="SFLD" id="SFLDG00358">
    <property type="entry name" value="Main_(cytGST)"/>
    <property type="match status" value="1"/>
</dbReference>
<accession>A0ABW2A0W1</accession>
<dbReference type="SUPFAM" id="SSF47616">
    <property type="entry name" value="GST C-terminal domain-like"/>
    <property type="match status" value="1"/>
</dbReference>
<dbReference type="SFLD" id="SFLDG01152">
    <property type="entry name" value="Main.3:_Omega-_and_Tau-like"/>
    <property type="match status" value="1"/>
</dbReference>
<organism evidence="6 7">
    <name type="scientific">Marinobacterium aestuariivivens</name>
    <dbReference type="NCBI Taxonomy" id="1698799"/>
    <lineage>
        <taxon>Bacteria</taxon>
        <taxon>Pseudomonadati</taxon>
        <taxon>Pseudomonadota</taxon>
        <taxon>Gammaproteobacteria</taxon>
        <taxon>Oceanospirillales</taxon>
        <taxon>Oceanospirillaceae</taxon>
        <taxon>Marinobacterium</taxon>
    </lineage>
</organism>
<dbReference type="Pfam" id="PF13409">
    <property type="entry name" value="GST_N_2"/>
    <property type="match status" value="1"/>
</dbReference>
<keyword evidence="7" id="KW-1185">Reference proteome</keyword>
<name>A0ABW2A0W1_9GAMM</name>
<gene>
    <name evidence="6" type="ORF">ACFQDL_14425</name>
</gene>
<reference evidence="7" key="1">
    <citation type="journal article" date="2019" name="Int. J. Syst. Evol. Microbiol.">
        <title>The Global Catalogue of Microorganisms (GCM) 10K type strain sequencing project: providing services to taxonomists for standard genome sequencing and annotation.</title>
        <authorList>
            <consortium name="The Broad Institute Genomics Platform"/>
            <consortium name="The Broad Institute Genome Sequencing Center for Infectious Disease"/>
            <person name="Wu L."/>
            <person name="Ma J."/>
        </authorList>
    </citation>
    <scope>NUCLEOTIDE SEQUENCE [LARGE SCALE GENOMIC DNA]</scope>
    <source>
        <strain evidence="7">NBRC 111756</strain>
    </source>
</reference>
<evidence type="ECO:0000313" key="6">
    <source>
        <dbReference type="EMBL" id="MFC6671128.1"/>
    </source>
</evidence>
<dbReference type="Gene3D" id="1.20.1050.10">
    <property type="match status" value="1"/>
</dbReference>
<dbReference type="InterPro" id="IPR004046">
    <property type="entry name" value="GST_C"/>
</dbReference>
<feature type="domain" description="GST N-terminal" evidence="4">
    <location>
        <begin position="17"/>
        <end position="96"/>
    </location>
</feature>
<dbReference type="PANTHER" id="PTHR43968">
    <property type="match status" value="1"/>
</dbReference>
<dbReference type="Pfam" id="PF00043">
    <property type="entry name" value="GST_C"/>
    <property type="match status" value="1"/>
</dbReference>